<organism evidence="3 4">
    <name type="scientific">Tamaricihabitans halophyticus</name>
    <dbReference type="NCBI Taxonomy" id="1262583"/>
    <lineage>
        <taxon>Bacteria</taxon>
        <taxon>Bacillati</taxon>
        <taxon>Actinomycetota</taxon>
        <taxon>Actinomycetes</taxon>
        <taxon>Pseudonocardiales</taxon>
        <taxon>Pseudonocardiaceae</taxon>
        <taxon>Tamaricihabitans</taxon>
    </lineage>
</organism>
<dbReference type="RefSeq" id="WP_132876290.1">
    <property type="nucleotide sequence ID" value="NZ_SLXQ01000002.1"/>
</dbReference>
<keyword evidence="1" id="KW-0479">Metal-binding</keyword>
<dbReference type="InterPro" id="IPR050963">
    <property type="entry name" value="Sirohydro_Cobaltochel/CbiX"/>
</dbReference>
<evidence type="ECO:0000256" key="2">
    <source>
        <dbReference type="ARBA" id="ARBA00023239"/>
    </source>
</evidence>
<sequence>MTAPPLIAVAHGSRDPRSAATVHALLDVLKQRQPGLDVRGAFLDLSAPRLGDVLGAVHGEGARDIKKGAAVVVPLLLGNAYHAKVDIPALITEASARLPRLAVHTSDVLGPDSALEETALRRLTEAGVSPHDPELGVVLAGTGSSSASANAVVARIAASWQERFGWAGVAAGFAAAEPGLAEAARVLRARGARRIAVASWFLAPGLLLDRITNQAAEADAAAVVAEPLGPAPEVADLVFRRYLASLPAEVDERRYA</sequence>
<dbReference type="CDD" id="cd03416">
    <property type="entry name" value="CbiX_SirB_N"/>
    <property type="match status" value="1"/>
</dbReference>
<reference evidence="3 4" key="1">
    <citation type="submission" date="2019-03" db="EMBL/GenBank/DDBJ databases">
        <title>Genomic Encyclopedia of Type Strains, Phase IV (KMG-IV): sequencing the most valuable type-strain genomes for metagenomic binning, comparative biology and taxonomic classification.</title>
        <authorList>
            <person name="Goeker M."/>
        </authorList>
    </citation>
    <scope>NUCLEOTIDE SEQUENCE [LARGE SCALE GENOMIC DNA]</scope>
    <source>
        <strain evidence="3 4">DSM 45765</strain>
    </source>
</reference>
<dbReference type="Pfam" id="PF01903">
    <property type="entry name" value="CbiX"/>
    <property type="match status" value="2"/>
</dbReference>
<dbReference type="EMBL" id="SLXQ01000002">
    <property type="protein sequence ID" value="TCP54884.1"/>
    <property type="molecule type" value="Genomic_DNA"/>
</dbReference>
<name>A0A4R2QZR2_9PSEU</name>
<evidence type="ECO:0000313" key="4">
    <source>
        <dbReference type="Proteomes" id="UP000294911"/>
    </source>
</evidence>
<dbReference type="Proteomes" id="UP000294911">
    <property type="component" value="Unassembled WGS sequence"/>
</dbReference>
<keyword evidence="4" id="KW-1185">Reference proteome</keyword>
<dbReference type="SUPFAM" id="SSF53800">
    <property type="entry name" value="Chelatase"/>
    <property type="match status" value="1"/>
</dbReference>
<evidence type="ECO:0000313" key="3">
    <source>
        <dbReference type="EMBL" id="TCP54884.1"/>
    </source>
</evidence>
<dbReference type="GO" id="GO:0046872">
    <property type="term" value="F:metal ion binding"/>
    <property type="evidence" value="ECO:0007669"/>
    <property type="project" value="UniProtKB-KW"/>
</dbReference>
<evidence type="ECO:0000256" key="1">
    <source>
        <dbReference type="ARBA" id="ARBA00022723"/>
    </source>
</evidence>
<dbReference type="InterPro" id="IPR002762">
    <property type="entry name" value="CbiX-like"/>
</dbReference>
<proteinExistence type="predicted"/>
<dbReference type="OrthoDB" id="482456at2"/>
<protein>
    <submittedName>
        <fullName evidence="3">Sirohydrochlorin ferrochelatase</fullName>
    </submittedName>
</protein>
<dbReference type="GO" id="GO:0016829">
    <property type="term" value="F:lyase activity"/>
    <property type="evidence" value="ECO:0007669"/>
    <property type="project" value="UniProtKB-KW"/>
</dbReference>
<dbReference type="PANTHER" id="PTHR33542">
    <property type="entry name" value="SIROHYDROCHLORIN FERROCHELATASE, CHLOROPLASTIC"/>
    <property type="match status" value="1"/>
</dbReference>
<comment type="caution">
    <text evidence="3">The sequence shown here is derived from an EMBL/GenBank/DDBJ whole genome shotgun (WGS) entry which is preliminary data.</text>
</comment>
<dbReference type="AlphaFoldDB" id="A0A4R2QZR2"/>
<keyword evidence="2" id="KW-0456">Lyase</keyword>
<dbReference type="PANTHER" id="PTHR33542:SF5">
    <property type="entry name" value="FERROCHELATASE CHE1"/>
    <property type="match status" value="1"/>
</dbReference>
<gene>
    <name evidence="3" type="ORF">EV191_10293</name>
</gene>
<accession>A0A4R2QZR2</accession>
<dbReference type="Gene3D" id="3.40.50.1400">
    <property type="match status" value="2"/>
</dbReference>